<feature type="compositionally biased region" description="Acidic residues" evidence="1">
    <location>
        <begin position="45"/>
        <end position="57"/>
    </location>
</feature>
<sequence length="130" mass="14626">MTHSSQLISANILDFDDEFERTLRRKKKDPELHPSSSSSASNLKEEEEPTTREEEEVQTMAVDNRTIKELSASGMDNAAPLCIQYPRAAQDKIDKFELKSSLLHHIPKFHGGSQQAFEGVRGGVFKHDSN</sequence>
<feature type="region of interest" description="Disordered" evidence="1">
    <location>
        <begin position="24"/>
        <end position="62"/>
    </location>
</feature>
<dbReference type="EMBL" id="SMOL01000559">
    <property type="protein sequence ID" value="KAB2606305.1"/>
    <property type="molecule type" value="Genomic_DNA"/>
</dbReference>
<name>A0A5N5FT52_9ROSA</name>
<protein>
    <submittedName>
        <fullName evidence="2">S ribonuclease</fullName>
    </submittedName>
</protein>
<gene>
    <name evidence="2" type="ORF">D8674_006022</name>
</gene>
<keyword evidence="3" id="KW-1185">Reference proteome</keyword>
<proteinExistence type="predicted"/>
<dbReference type="Proteomes" id="UP000327157">
    <property type="component" value="Chromosome 11"/>
</dbReference>
<evidence type="ECO:0000256" key="1">
    <source>
        <dbReference type="SAM" id="MobiDB-lite"/>
    </source>
</evidence>
<organism evidence="2 3">
    <name type="scientific">Pyrus ussuriensis x Pyrus communis</name>
    <dbReference type="NCBI Taxonomy" id="2448454"/>
    <lineage>
        <taxon>Eukaryota</taxon>
        <taxon>Viridiplantae</taxon>
        <taxon>Streptophyta</taxon>
        <taxon>Embryophyta</taxon>
        <taxon>Tracheophyta</taxon>
        <taxon>Spermatophyta</taxon>
        <taxon>Magnoliopsida</taxon>
        <taxon>eudicotyledons</taxon>
        <taxon>Gunneridae</taxon>
        <taxon>Pentapetalae</taxon>
        <taxon>rosids</taxon>
        <taxon>fabids</taxon>
        <taxon>Rosales</taxon>
        <taxon>Rosaceae</taxon>
        <taxon>Amygdaloideae</taxon>
        <taxon>Maleae</taxon>
        <taxon>Pyrus</taxon>
    </lineage>
</organism>
<accession>A0A5N5FT52</accession>
<reference evidence="3" key="2">
    <citation type="submission" date="2019-10" db="EMBL/GenBank/DDBJ databases">
        <title>A de novo genome assembly of a pear dwarfing rootstock.</title>
        <authorList>
            <person name="Wang F."/>
            <person name="Wang J."/>
            <person name="Li S."/>
            <person name="Zhang Y."/>
            <person name="Fang M."/>
            <person name="Ma L."/>
            <person name="Zhao Y."/>
            <person name="Jiang S."/>
        </authorList>
    </citation>
    <scope>NUCLEOTIDE SEQUENCE [LARGE SCALE GENOMIC DNA]</scope>
</reference>
<evidence type="ECO:0000313" key="3">
    <source>
        <dbReference type="Proteomes" id="UP000327157"/>
    </source>
</evidence>
<dbReference type="AlphaFoldDB" id="A0A5N5FT52"/>
<evidence type="ECO:0000313" key="2">
    <source>
        <dbReference type="EMBL" id="KAB2606305.1"/>
    </source>
</evidence>
<reference evidence="2 3" key="1">
    <citation type="submission" date="2019-09" db="EMBL/GenBank/DDBJ databases">
        <authorList>
            <person name="Ou C."/>
        </authorList>
    </citation>
    <scope>NUCLEOTIDE SEQUENCE [LARGE SCALE GENOMIC DNA]</scope>
    <source>
        <strain evidence="2">S2</strain>
        <tissue evidence="2">Leaf</tissue>
    </source>
</reference>
<reference evidence="2 3" key="3">
    <citation type="submission" date="2019-11" db="EMBL/GenBank/DDBJ databases">
        <title>A de novo genome assembly of a pear dwarfing rootstock.</title>
        <authorList>
            <person name="Wang F."/>
            <person name="Wang J."/>
            <person name="Li S."/>
            <person name="Zhang Y."/>
            <person name="Fang M."/>
            <person name="Ma L."/>
            <person name="Zhao Y."/>
            <person name="Jiang S."/>
        </authorList>
    </citation>
    <scope>NUCLEOTIDE SEQUENCE [LARGE SCALE GENOMIC DNA]</scope>
    <source>
        <strain evidence="2">S2</strain>
        <tissue evidence="2">Leaf</tissue>
    </source>
</reference>
<comment type="caution">
    <text evidence="2">The sequence shown here is derived from an EMBL/GenBank/DDBJ whole genome shotgun (WGS) entry which is preliminary data.</text>
</comment>